<dbReference type="EMBL" id="QJKJ01003243">
    <property type="protein sequence ID" value="RDX99366.1"/>
    <property type="molecule type" value="Genomic_DNA"/>
</dbReference>
<dbReference type="Pfam" id="PF03732">
    <property type="entry name" value="Retrotrans_gag"/>
    <property type="match status" value="1"/>
</dbReference>
<feature type="non-terminal residue" evidence="2">
    <location>
        <position position="1"/>
    </location>
</feature>
<reference evidence="2" key="1">
    <citation type="submission" date="2018-05" db="EMBL/GenBank/DDBJ databases">
        <title>Draft genome of Mucuna pruriens seed.</title>
        <authorList>
            <person name="Nnadi N.E."/>
            <person name="Vos R."/>
            <person name="Hasami M.H."/>
            <person name="Devisetty U.K."/>
            <person name="Aguiy J.C."/>
        </authorList>
    </citation>
    <scope>NUCLEOTIDE SEQUENCE [LARGE SCALE GENOMIC DNA]</scope>
    <source>
        <strain evidence="2">JCA_2017</strain>
    </source>
</reference>
<accession>A0A371H9G1</accession>
<proteinExistence type="predicted"/>
<dbReference type="InterPro" id="IPR005162">
    <property type="entry name" value="Retrotrans_gag_dom"/>
</dbReference>
<dbReference type="Proteomes" id="UP000257109">
    <property type="component" value="Unassembled WGS sequence"/>
</dbReference>
<feature type="domain" description="Retrotransposon gag" evidence="1">
    <location>
        <begin position="11"/>
        <end position="58"/>
    </location>
</feature>
<organism evidence="2 3">
    <name type="scientific">Mucuna pruriens</name>
    <name type="common">Velvet bean</name>
    <name type="synonym">Dolichos pruriens</name>
    <dbReference type="NCBI Taxonomy" id="157652"/>
    <lineage>
        <taxon>Eukaryota</taxon>
        <taxon>Viridiplantae</taxon>
        <taxon>Streptophyta</taxon>
        <taxon>Embryophyta</taxon>
        <taxon>Tracheophyta</taxon>
        <taxon>Spermatophyta</taxon>
        <taxon>Magnoliopsida</taxon>
        <taxon>eudicotyledons</taxon>
        <taxon>Gunneridae</taxon>
        <taxon>Pentapetalae</taxon>
        <taxon>rosids</taxon>
        <taxon>fabids</taxon>
        <taxon>Fabales</taxon>
        <taxon>Fabaceae</taxon>
        <taxon>Papilionoideae</taxon>
        <taxon>50 kb inversion clade</taxon>
        <taxon>NPAAA clade</taxon>
        <taxon>indigoferoid/millettioid clade</taxon>
        <taxon>Phaseoleae</taxon>
        <taxon>Mucuna</taxon>
    </lineage>
</organism>
<protein>
    <recommendedName>
        <fullName evidence="1">Retrotransposon gag domain-containing protein</fullName>
    </recommendedName>
</protein>
<keyword evidence="3" id="KW-1185">Reference proteome</keyword>
<comment type="caution">
    <text evidence="2">The sequence shown here is derived from an EMBL/GenBank/DDBJ whole genome shotgun (WGS) entry which is preliminary data.</text>
</comment>
<gene>
    <name evidence="2" type="ORF">CR513_17588</name>
</gene>
<sequence length="62" mass="7644">MATYIYDDKENLTRVALSWYVRLERGHVKTWRDLAKAFLKQYKYNEDIAPDRSRLYNMIKRE</sequence>
<evidence type="ECO:0000313" key="3">
    <source>
        <dbReference type="Proteomes" id="UP000257109"/>
    </source>
</evidence>
<dbReference type="AlphaFoldDB" id="A0A371H9G1"/>
<name>A0A371H9G1_MUCPR</name>
<evidence type="ECO:0000313" key="2">
    <source>
        <dbReference type="EMBL" id="RDX99366.1"/>
    </source>
</evidence>
<dbReference type="OrthoDB" id="1432691at2759"/>
<evidence type="ECO:0000259" key="1">
    <source>
        <dbReference type="Pfam" id="PF03732"/>
    </source>
</evidence>